<dbReference type="GO" id="GO:0016491">
    <property type="term" value="F:oxidoreductase activity"/>
    <property type="evidence" value="ECO:0007669"/>
    <property type="project" value="UniProtKB-KW"/>
</dbReference>
<dbReference type="InterPro" id="IPR043143">
    <property type="entry name" value="Mal/L-sulf/L-lact_DH-like_NADP"/>
</dbReference>
<evidence type="ECO:0000256" key="2">
    <source>
        <dbReference type="ARBA" id="ARBA00023002"/>
    </source>
</evidence>
<sequence length="349" mass="36941">MKISLTSARQLARDILTAQQVPADIADDVAEHLVESDRCGYVSHGLSILPNYRTALDSHSVNPQGRATCVQDQGTLMVFDGDGGFGQHVGKSVMQAAIERVRQHGHCIVTLRHSHHLGRMGHYGEMVAAAGFVLLSFTNVINRAPVVAPFGGRVARLTTNPLCFAGPMPNGRPPLVVDIATSAIAINKARVLAEKGEPAPERSIIDADGNPTTDASTMFGEHPGALLPFGGHKGYALGVVAELLAGVLSGGGTIQPENPRGGVATNNLFAVLLNPALDLGLDWQSAEVEAFVRYLHDTPPAPGVDRVQYPGEYEAANRAQAGDTLDINPAIWRNLERLAQSLNVAVPTA</sequence>
<dbReference type="OrthoDB" id="924592at2"/>
<comment type="similarity">
    <text evidence="1">Belongs to the LDH2/MDH2 oxidoreductase family.</text>
</comment>
<dbReference type="Gene3D" id="3.30.1370.60">
    <property type="entry name" value="Hypothetical oxidoreductase yiak, domain 2"/>
    <property type="match status" value="1"/>
</dbReference>
<dbReference type="PANTHER" id="PTHR11091">
    <property type="entry name" value="OXIDOREDUCTASE-RELATED"/>
    <property type="match status" value="1"/>
</dbReference>
<name>A0A1U9UK86_CUPNE</name>
<dbReference type="RefSeq" id="WP_078195414.1">
    <property type="nucleotide sequence ID" value="NZ_CP017757.2"/>
</dbReference>
<dbReference type="SUPFAM" id="SSF89733">
    <property type="entry name" value="L-sulfolactate dehydrogenase-like"/>
    <property type="match status" value="1"/>
</dbReference>
<dbReference type="Proteomes" id="UP000189627">
    <property type="component" value="Chromosome 1"/>
</dbReference>
<dbReference type="InterPro" id="IPR036111">
    <property type="entry name" value="Mal/L-sulfo/L-lacto_DH-like_sf"/>
</dbReference>
<evidence type="ECO:0000313" key="3">
    <source>
        <dbReference type="EMBL" id="AQV93000.1"/>
    </source>
</evidence>
<dbReference type="AlphaFoldDB" id="A0A1U9UK86"/>
<dbReference type="KEGG" id="cuh:BJN34_03710"/>
<evidence type="ECO:0000256" key="1">
    <source>
        <dbReference type="ARBA" id="ARBA00006056"/>
    </source>
</evidence>
<protein>
    <submittedName>
        <fullName evidence="3">Lactate dehydrogenase</fullName>
    </submittedName>
</protein>
<evidence type="ECO:0000313" key="4">
    <source>
        <dbReference type="Proteomes" id="UP000189627"/>
    </source>
</evidence>
<reference evidence="4" key="1">
    <citation type="submission" date="2017-02" db="EMBL/GenBank/DDBJ databases">
        <title>Complete genome sequence of Cupriavidus necator strain NH9, a 3-chlorobenzoate degrader.</title>
        <authorList>
            <person name="Moriuchi R."/>
            <person name="Dohra H."/>
            <person name="Ogawa N."/>
        </authorList>
    </citation>
    <scope>NUCLEOTIDE SEQUENCE [LARGE SCALE GENOMIC DNA]</scope>
    <source>
        <strain evidence="4">NH9</strain>
    </source>
</reference>
<dbReference type="PANTHER" id="PTHR11091:SF0">
    <property type="entry name" value="MALATE DEHYDROGENASE"/>
    <property type="match status" value="1"/>
</dbReference>
<proteinExistence type="inferred from homology"/>
<dbReference type="Pfam" id="PF02615">
    <property type="entry name" value="Ldh_2"/>
    <property type="match status" value="1"/>
</dbReference>
<dbReference type="Gene3D" id="1.10.1530.10">
    <property type="match status" value="1"/>
</dbReference>
<organism evidence="3 4">
    <name type="scientific">Cupriavidus necator</name>
    <name type="common">Alcaligenes eutrophus</name>
    <name type="synonym">Ralstonia eutropha</name>
    <dbReference type="NCBI Taxonomy" id="106590"/>
    <lineage>
        <taxon>Bacteria</taxon>
        <taxon>Pseudomonadati</taxon>
        <taxon>Pseudomonadota</taxon>
        <taxon>Betaproteobacteria</taxon>
        <taxon>Burkholderiales</taxon>
        <taxon>Burkholderiaceae</taxon>
        <taxon>Cupriavidus</taxon>
    </lineage>
</organism>
<gene>
    <name evidence="3" type="ORF">BJN34_03710</name>
</gene>
<dbReference type="InterPro" id="IPR003767">
    <property type="entry name" value="Malate/L-lactate_DH-like"/>
</dbReference>
<accession>A0A1U9UK86</accession>
<dbReference type="EMBL" id="CP017757">
    <property type="protein sequence ID" value="AQV93000.1"/>
    <property type="molecule type" value="Genomic_DNA"/>
</dbReference>
<keyword evidence="2" id="KW-0560">Oxidoreductase</keyword>
<dbReference type="InterPro" id="IPR043144">
    <property type="entry name" value="Mal/L-sulf/L-lact_DH-like_ah"/>
</dbReference>